<protein>
    <recommendedName>
        <fullName evidence="3">CSD domain-containing protein</fullName>
    </recommendedName>
</protein>
<name>K3W421_SACES</name>
<dbReference type="eggNOG" id="COG1278">
    <property type="taxonomic scope" value="Bacteria"/>
</dbReference>
<dbReference type="Proteomes" id="UP000006281">
    <property type="component" value="Chromosome"/>
</dbReference>
<dbReference type="RefSeq" id="WP_015097477.1">
    <property type="nucleotide sequence ID" value="NC_019673.1"/>
</dbReference>
<sequence length="93" mass="10630">MATDEEPIRRGHVLQWHAESGWGVVGSPEFDGAVWVHFSVIDPTDRNTTGGYRALRVDEAVDFTAERADQDGYRWRATWARTADRHRPRGRHG</sequence>
<dbReference type="InterPro" id="IPR012340">
    <property type="entry name" value="NA-bd_OB-fold"/>
</dbReference>
<dbReference type="PATRIC" id="fig|1179773.3.peg.29"/>
<dbReference type="KEGG" id="sesp:BN6_00310"/>
<keyword evidence="2" id="KW-1185">Reference proteome</keyword>
<dbReference type="STRING" id="1179773.BN6_00310"/>
<proteinExistence type="predicted"/>
<dbReference type="EMBL" id="HE804045">
    <property type="protein sequence ID" value="CCH27363.1"/>
    <property type="molecule type" value="Genomic_DNA"/>
</dbReference>
<evidence type="ECO:0000313" key="2">
    <source>
        <dbReference type="Proteomes" id="UP000006281"/>
    </source>
</evidence>
<dbReference type="AlphaFoldDB" id="K3W421"/>
<evidence type="ECO:0000313" key="1">
    <source>
        <dbReference type="EMBL" id="CCH27363.1"/>
    </source>
</evidence>
<gene>
    <name evidence="1" type="ordered locus">BN6_00310</name>
</gene>
<evidence type="ECO:0008006" key="3">
    <source>
        <dbReference type="Google" id="ProtNLM"/>
    </source>
</evidence>
<dbReference type="Gene3D" id="2.40.50.140">
    <property type="entry name" value="Nucleic acid-binding proteins"/>
    <property type="match status" value="1"/>
</dbReference>
<accession>K3W421</accession>
<dbReference type="HOGENOM" id="CLU_165504_1_0_11"/>
<dbReference type="OrthoDB" id="5195005at2"/>
<organism evidence="1 2">
    <name type="scientific">Saccharothrix espanaensis (strain ATCC 51144 / DSM 44229 / JCM 9112 / NBRC 15066 / NRRL 15764)</name>
    <dbReference type="NCBI Taxonomy" id="1179773"/>
    <lineage>
        <taxon>Bacteria</taxon>
        <taxon>Bacillati</taxon>
        <taxon>Actinomycetota</taxon>
        <taxon>Actinomycetes</taxon>
        <taxon>Pseudonocardiales</taxon>
        <taxon>Pseudonocardiaceae</taxon>
        <taxon>Saccharothrix</taxon>
    </lineage>
</organism>
<dbReference type="BioCyc" id="SESP1179773:BN6_RS00150-MONOMER"/>
<reference evidence="1 2" key="1">
    <citation type="journal article" date="2012" name="BMC Genomics">
        <title>Complete genome sequence of Saccharothrix espanaensis DSM 44229T and comparison to the other completely sequenced Pseudonocardiaceae.</title>
        <authorList>
            <person name="Strobel T."/>
            <person name="Al-Dilaimi A."/>
            <person name="Blom J."/>
            <person name="Gessner A."/>
            <person name="Kalinowski J."/>
            <person name="Luzhetska M."/>
            <person name="Puhler A."/>
            <person name="Szczepanowski R."/>
            <person name="Bechthold A."/>
            <person name="Ruckert C."/>
        </authorList>
    </citation>
    <scope>NUCLEOTIDE SEQUENCE [LARGE SCALE GENOMIC DNA]</scope>
    <source>
        <strain evidence="2">ATCC 51144 / DSM 44229 / JCM 9112 / NBRC 15066 / NRRL 15764</strain>
    </source>
</reference>